<keyword evidence="11 12" id="KW-0350">Heme biosynthesis</keyword>
<keyword evidence="9 12" id="KW-0274">FAD</keyword>
<comment type="function">
    <text evidence="3 12">Involved in coproporphyrin-dependent heme b biosynthesis. Catalyzes the oxidation of coproporphyrinogen III to coproporphyrin III.</text>
</comment>
<dbReference type="Proteomes" id="UP000199022">
    <property type="component" value="Unassembled WGS sequence"/>
</dbReference>
<accession>A0A1I1QM37</accession>
<evidence type="ECO:0000256" key="2">
    <source>
        <dbReference type="ARBA" id="ARBA00001974"/>
    </source>
</evidence>
<evidence type="ECO:0000259" key="13">
    <source>
        <dbReference type="Pfam" id="PF01593"/>
    </source>
</evidence>
<keyword evidence="12" id="KW-0963">Cytoplasm</keyword>
<dbReference type="Gene3D" id="3.90.660.20">
    <property type="entry name" value="Protoporphyrinogen oxidase, mitochondrial, domain 2"/>
    <property type="match status" value="1"/>
</dbReference>
<dbReference type="UniPathway" id="UPA00252"/>
<dbReference type="AlphaFoldDB" id="A0A1I1QM37"/>
<evidence type="ECO:0000256" key="11">
    <source>
        <dbReference type="ARBA" id="ARBA00023133"/>
    </source>
</evidence>
<evidence type="ECO:0000313" key="15">
    <source>
        <dbReference type="Proteomes" id="UP000199022"/>
    </source>
</evidence>
<dbReference type="PANTHER" id="PTHR42923">
    <property type="entry name" value="PROTOPORPHYRINOGEN OXIDASE"/>
    <property type="match status" value="1"/>
</dbReference>
<dbReference type="InterPro" id="IPR004572">
    <property type="entry name" value="Protoporphyrinogen_oxidase"/>
</dbReference>
<dbReference type="OrthoDB" id="3450553at2"/>
<dbReference type="InterPro" id="IPR002937">
    <property type="entry name" value="Amino_oxidase"/>
</dbReference>
<dbReference type="SUPFAM" id="SSF54373">
    <property type="entry name" value="FAD-linked reductases, C-terminal domain"/>
    <property type="match status" value="1"/>
</dbReference>
<dbReference type="Pfam" id="PF01593">
    <property type="entry name" value="Amino_oxidase"/>
    <property type="match status" value="1"/>
</dbReference>
<dbReference type="NCBIfam" id="TIGR00562">
    <property type="entry name" value="proto_IX_ox"/>
    <property type="match status" value="1"/>
</dbReference>
<evidence type="ECO:0000256" key="4">
    <source>
        <dbReference type="ARBA" id="ARBA00004744"/>
    </source>
</evidence>
<dbReference type="InterPro" id="IPR050464">
    <property type="entry name" value="Zeta_carotene_desat/Oxidored"/>
</dbReference>
<dbReference type="InterPro" id="IPR036188">
    <property type="entry name" value="FAD/NAD-bd_sf"/>
</dbReference>
<dbReference type="GO" id="GO:0005737">
    <property type="term" value="C:cytoplasm"/>
    <property type="evidence" value="ECO:0007669"/>
    <property type="project" value="UniProtKB-SubCell"/>
</dbReference>
<evidence type="ECO:0000313" key="14">
    <source>
        <dbReference type="EMBL" id="SFD19140.1"/>
    </source>
</evidence>
<comment type="catalytic activity">
    <reaction evidence="1">
        <text>coproporphyrinogen III + 3 O2 = coproporphyrin III + 3 H2O2</text>
        <dbReference type="Rhea" id="RHEA:43436"/>
        <dbReference type="ChEBI" id="CHEBI:15379"/>
        <dbReference type="ChEBI" id="CHEBI:16240"/>
        <dbReference type="ChEBI" id="CHEBI:57309"/>
        <dbReference type="ChEBI" id="CHEBI:131725"/>
        <dbReference type="EC" id="1.3.3.15"/>
    </reaction>
    <physiologicalReaction direction="left-to-right" evidence="1">
        <dbReference type="Rhea" id="RHEA:43437"/>
    </physiologicalReaction>
</comment>
<protein>
    <recommendedName>
        <fullName evidence="7 12">Coproporphyrinogen III oxidase</fullName>
        <ecNumber evidence="6 12">1.3.3.15</ecNumber>
    </recommendedName>
</protein>
<feature type="domain" description="Amine oxidase" evidence="13">
    <location>
        <begin position="11"/>
        <end position="454"/>
    </location>
</feature>
<organism evidence="14 15">
    <name type="scientific">Klenkia taihuensis</name>
    <dbReference type="NCBI Taxonomy" id="1225127"/>
    <lineage>
        <taxon>Bacteria</taxon>
        <taxon>Bacillati</taxon>
        <taxon>Actinomycetota</taxon>
        <taxon>Actinomycetes</taxon>
        <taxon>Geodermatophilales</taxon>
        <taxon>Geodermatophilaceae</taxon>
        <taxon>Klenkia</taxon>
    </lineage>
</organism>
<evidence type="ECO:0000256" key="1">
    <source>
        <dbReference type="ARBA" id="ARBA00001755"/>
    </source>
</evidence>
<reference evidence="15" key="1">
    <citation type="submission" date="2016-10" db="EMBL/GenBank/DDBJ databases">
        <authorList>
            <person name="Varghese N."/>
            <person name="Submissions S."/>
        </authorList>
    </citation>
    <scope>NUCLEOTIDE SEQUENCE [LARGE SCALE GENOMIC DNA]</scope>
    <source>
        <strain evidence="15">DSM 45962</strain>
    </source>
</reference>
<dbReference type="EMBL" id="FOMD01000003">
    <property type="protein sequence ID" value="SFD19140.1"/>
    <property type="molecule type" value="Genomic_DNA"/>
</dbReference>
<keyword evidence="8 12" id="KW-0285">Flavoprotein</keyword>
<comment type="pathway">
    <text evidence="4 12">Porphyrin-containing compound metabolism; protoheme biosynthesis.</text>
</comment>
<keyword evidence="15" id="KW-1185">Reference proteome</keyword>
<sequence>MSRLVVVGAGITGLTAAWAWHREHPDGEVVVLEAGDRVGGKLGRVRLAGTWYDTGAEAVLARVPDAVALMAELGLETVVPATTSASVVLPTGRHRLPAGTLLGVPTSPDGLDGVLSPEGVARVRAEASLQPLHFDADRTVGDLLRERLGDEVVDRLVEPLLGGVYAGQADRLSVRATMPALAAQLPRHTSVVAAAAAARDAGARSREAAAGTPDGPVFVTLPDGVAGLPHALAAALPGGAVRLRTPAHTLRRDGAGFALTVGADHEPVTADAVVVAVPAGKAARLLADVAPGAVEPLGGIPYASMAVVAMAFPGQEVAAGSGLLVPPATGRLVKGVTVSSQKWPHLSGDGLLRVRSSVGRYLEEEQLQRSDADLTAAVVAEVAELLGLSRPEPVETHLVRWGGGLPQYLVGHPERVAAVRAAVADVPGLAVAGAAYDGVGVPACIGSGRRAVATLT</sequence>
<dbReference type="STRING" id="1225127.SAMN05661030_2687"/>
<evidence type="ECO:0000256" key="5">
    <source>
        <dbReference type="ARBA" id="ARBA00008310"/>
    </source>
</evidence>
<dbReference type="Gene3D" id="3.50.50.60">
    <property type="entry name" value="FAD/NAD(P)-binding domain"/>
    <property type="match status" value="1"/>
</dbReference>
<dbReference type="PANTHER" id="PTHR42923:SF3">
    <property type="entry name" value="PROTOPORPHYRINOGEN OXIDASE"/>
    <property type="match status" value="1"/>
</dbReference>
<dbReference type="Gene3D" id="1.10.3110.10">
    <property type="entry name" value="protoporphyrinogen ix oxidase, domain 3"/>
    <property type="match status" value="1"/>
</dbReference>
<name>A0A1I1QM37_9ACTN</name>
<evidence type="ECO:0000256" key="7">
    <source>
        <dbReference type="ARBA" id="ARBA00019046"/>
    </source>
</evidence>
<proteinExistence type="inferred from homology"/>
<dbReference type="GO" id="GO:0004729">
    <property type="term" value="F:oxygen-dependent protoporphyrinogen oxidase activity"/>
    <property type="evidence" value="ECO:0007669"/>
    <property type="project" value="UniProtKB-UniRule"/>
</dbReference>
<dbReference type="GO" id="GO:0006783">
    <property type="term" value="P:heme biosynthetic process"/>
    <property type="evidence" value="ECO:0007669"/>
    <property type="project" value="UniProtKB-UniRule"/>
</dbReference>
<evidence type="ECO:0000256" key="6">
    <source>
        <dbReference type="ARBA" id="ARBA00012402"/>
    </source>
</evidence>
<gene>
    <name evidence="14" type="ORF">SAMN05661030_2687</name>
</gene>
<evidence type="ECO:0000256" key="9">
    <source>
        <dbReference type="ARBA" id="ARBA00022827"/>
    </source>
</evidence>
<evidence type="ECO:0000256" key="12">
    <source>
        <dbReference type="RuleBase" id="RU364052"/>
    </source>
</evidence>
<evidence type="ECO:0000256" key="8">
    <source>
        <dbReference type="ARBA" id="ARBA00022630"/>
    </source>
</evidence>
<comment type="cofactor">
    <cofactor evidence="2 12">
        <name>FAD</name>
        <dbReference type="ChEBI" id="CHEBI:57692"/>
    </cofactor>
</comment>
<dbReference type="RefSeq" id="WP_091559650.1">
    <property type="nucleotide sequence ID" value="NZ_BNAC01000001.1"/>
</dbReference>
<comment type="similarity">
    <text evidence="5 12">Belongs to the protoporphyrinogen/coproporphyrinogen oxidase family. Coproporphyrinogen III oxidase subfamily.</text>
</comment>
<evidence type="ECO:0000256" key="3">
    <source>
        <dbReference type="ARBA" id="ARBA00002185"/>
    </source>
</evidence>
<dbReference type="SUPFAM" id="SSF51905">
    <property type="entry name" value="FAD/NAD(P)-binding domain"/>
    <property type="match status" value="1"/>
</dbReference>
<comment type="subcellular location">
    <subcellularLocation>
        <location evidence="12">Cytoplasm</location>
    </subcellularLocation>
</comment>
<evidence type="ECO:0000256" key="10">
    <source>
        <dbReference type="ARBA" id="ARBA00023002"/>
    </source>
</evidence>
<keyword evidence="10 12" id="KW-0560">Oxidoreductase</keyword>
<dbReference type="EC" id="1.3.3.15" evidence="6 12"/>